<keyword evidence="2" id="KW-1185">Reference proteome</keyword>
<proteinExistence type="predicted"/>
<sequence>MFLLAALCSSCYCYKIYPKEYRKLENKNPKRSAYIVDKSLKKELKILSKSELFVIVEDSTKADLKIKLYPLEKSFACGQPLMVSMLTIGQLPVILPDRYSYHFDEIENGKITERKMELRIAQRIWFWDMFSFSKRFEKKAGKAVLGEYQLSR</sequence>
<dbReference type="AlphaFoldDB" id="A0A095SUN7"/>
<evidence type="ECO:0000313" key="2">
    <source>
        <dbReference type="Proteomes" id="UP000029554"/>
    </source>
</evidence>
<gene>
    <name evidence="1" type="ORF">LG45_08885</name>
</gene>
<dbReference type="Proteomes" id="UP000029554">
    <property type="component" value="Unassembled WGS sequence"/>
</dbReference>
<protein>
    <submittedName>
        <fullName evidence="1">Uncharacterized protein</fullName>
    </submittedName>
</protein>
<name>A0A095SUN7_9FLAO</name>
<dbReference type="EMBL" id="JRHH01000003">
    <property type="protein sequence ID" value="KGD68391.1"/>
    <property type="molecule type" value="Genomic_DNA"/>
</dbReference>
<dbReference type="eggNOG" id="ENOG5033J99">
    <property type="taxonomic scope" value="Bacteria"/>
</dbReference>
<dbReference type="STRING" id="1453498.LG45_08885"/>
<accession>A0A095SUN7</accession>
<comment type="caution">
    <text evidence="1">The sequence shown here is derived from an EMBL/GenBank/DDBJ whole genome shotgun (WGS) entry which is preliminary data.</text>
</comment>
<organism evidence="1 2">
    <name type="scientific">Flavobacterium aquatile LMG 4008 = ATCC 11947</name>
    <dbReference type="NCBI Taxonomy" id="1453498"/>
    <lineage>
        <taxon>Bacteria</taxon>
        <taxon>Pseudomonadati</taxon>
        <taxon>Bacteroidota</taxon>
        <taxon>Flavobacteriia</taxon>
        <taxon>Flavobacteriales</taxon>
        <taxon>Flavobacteriaceae</taxon>
        <taxon>Flavobacterium</taxon>
    </lineage>
</organism>
<evidence type="ECO:0000313" key="1">
    <source>
        <dbReference type="EMBL" id="KGD68391.1"/>
    </source>
</evidence>
<reference evidence="1 2" key="1">
    <citation type="submission" date="2014-09" db="EMBL/GenBank/DDBJ databases">
        <title>Whole Genome Shotgun of Flavobacterium aquatile LMG 4008.</title>
        <authorList>
            <person name="Gale A.N."/>
            <person name="Pipes S.E."/>
            <person name="Newman J.D."/>
        </authorList>
    </citation>
    <scope>NUCLEOTIDE SEQUENCE [LARGE SCALE GENOMIC DNA]</scope>
    <source>
        <strain evidence="1 2">LMG 4008</strain>
    </source>
</reference>